<evidence type="ECO:0000256" key="1">
    <source>
        <dbReference type="ARBA" id="ARBA00001974"/>
    </source>
</evidence>
<protein>
    <submittedName>
        <fullName evidence="9">Oxidoreductase</fullName>
    </submittedName>
</protein>
<evidence type="ECO:0000256" key="4">
    <source>
        <dbReference type="ARBA" id="ARBA00022827"/>
    </source>
</evidence>
<dbReference type="Pfam" id="PF00732">
    <property type="entry name" value="GMC_oxred_N"/>
    <property type="match status" value="1"/>
</dbReference>
<feature type="binding site" evidence="5">
    <location>
        <position position="228"/>
    </location>
    <ligand>
        <name>FAD</name>
        <dbReference type="ChEBI" id="CHEBI:57692"/>
    </ligand>
</feature>
<dbReference type="SUPFAM" id="SSF51905">
    <property type="entry name" value="FAD/NAD(P)-binding domain"/>
    <property type="match status" value="1"/>
</dbReference>
<evidence type="ECO:0000313" key="9">
    <source>
        <dbReference type="EMBL" id="OBI72301.1"/>
    </source>
</evidence>
<dbReference type="GO" id="GO:0050660">
    <property type="term" value="F:flavin adenine dinucleotide binding"/>
    <property type="evidence" value="ECO:0007669"/>
    <property type="project" value="InterPro"/>
</dbReference>
<keyword evidence="3 6" id="KW-0285">Flavoprotein</keyword>
<keyword evidence="4 5" id="KW-0274">FAD</keyword>
<dbReference type="PANTHER" id="PTHR11552">
    <property type="entry name" value="GLUCOSE-METHANOL-CHOLINE GMC OXIDOREDUCTASE"/>
    <property type="match status" value="1"/>
</dbReference>
<dbReference type="RefSeq" id="WP_065123903.1">
    <property type="nucleotide sequence ID" value="NZ_LZKQ01000337.1"/>
</dbReference>
<dbReference type="GO" id="GO:0016614">
    <property type="term" value="F:oxidoreductase activity, acting on CH-OH group of donors"/>
    <property type="evidence" value="ECO:0007669"/>
    <property type="project" value="InterPro"/>
</dbReference>
<dbReference type="InterPro" id="IPR012132">
    <property type="entry name" value="GMC_OxRdtase"/>
</dbReference>
<dbReference type="Gene3D" id="3.50.50.60">
    <property type="entry name" value="FAD/NAD(P)-binding domain"/>
    <property type="match status" value="1"/>
</dbReference>
<dbReference type="InterPro" id="IPR007867">
    <property type="entry name" value="GMC_OxRtase_C"/>
</dbReference>
<proteinExistence type="inferred from homology"/>
<evidence type="ECO:0000256" key="5">
    <source>
        <dbReference type="PIRSR" id="PIRSR000137-2"/>
    </source>
</evidence>
<dbReference type="Proteomes" id="UP000093795">
    <property type="component" value="Unassembled WGS sequence"/>
</dbReference>
<dbReference type="PIRSF" id="PIRSF000137">
    <property type="entry name" value="Alcohol_oxidase"/>
    <property type="match status" value="1"/>
</dbReference>
<accession>A0A1A3BFV0</accession>
<evidence type="ECO:0000256" key="2">
    <source>
        <dbReference type="ARBA" id="ARBA00010790"/>
    </source>
</evidence>
<dbReference type="SUPFAM" id="SSF54373">
    <property type="entry name" value="FAD-linked reductases, C-terminal domain"/>
    <property type="match status" value="1"/>
</dbReference>
<feature type="domain" description="Glucose-methanol-choline oxidoreductase N-terminal" evidence="8">
    <location>
        <begin position="263"/>
        <end position="277"/>
    </location>
</feature>
<dbReference type="AlphaFoldDB" id="A0A1A3BFV0"/>
<comment type="similarity">
    <text evidence="2 6">Belongs to the GMC oxidoreductase family.</text>
</comment>
<dbReference type="InterPro" id="IPR000172">
    <property type="entry name" value="GMC_OxRdtase_N"/>
</dbReference>
<evidence type="ECO:0000256" key="6">
    <source>
        <dbReference type="RuleBase" id="RU003968"/>
    </source>
</evidence>
<feature type="binding site" evidence="5">
    <location>
        <position position="88"/>
    </location>
    <ligand>
        <name>FAD</name>
        <dbReference type="ChEBI" id="CHEBI:57692"/>
    </ligand>
</feature>
<dbReference type="EMBL" id="LZKQ01000337">
    <property type="protein sequence ID" value="OBI72301.1"/>
    <property type="molecule type" value="Genomic_DNA"/>
</dbReference>
<feature type="domain" description="Glucose-methanol-choline oxidoreductase N-terminal" evidence="7">
    <location>
        <begin position="86"/>
        <end position="109"/>
    </location>
</feature>
<evidence type="ECO:0000256" key="3">
    <source>
        <dbReference type="ARBA" id="ARBA00022630"/>
    </source>
</evidence>
<evidence type="ECO:0000259" key="8">
    <source>
        <dbReference type="PROSITE" id="PS00624"/>
    </source>
</evidence>
<feature type="binding site" evidence="5">
    <location>
        <begin position="96"/>
        <end position="99"/>
    </location>
    <ligand>
        <name>FAD</name>
        <dbReference type="ChEBI" id="CHEBI:57692"/>
    </ligand>
</feature>
<dbReference type="InterPro" id="IPR036188">
    <property type="entry name" value="FAD/NAD-bd_sf"/>
</dbReference>
<evidence type="ECO:0000259" key="7">
    <source>
        <dbReference type="PROSITE" id="PS00623"/>
    </source>
</evidence>
<dbReference type="Pfam" id="PF05199">
    <property type="entry name" value="GMC_oxred_C"/>
    <property type="match status" value="1"/>
</dbReference>
<organism evidence="9 10">
    <name type="scientific">Mycobacterium asiaticum</name>
    <dbReference type="NCBI Taxonomy" id="1790"/>
    <lineage>
        <taxon>Bacteria</taxon>
        <taxon>Bacillati</taxon>
        <taxon>Actinomycetota</taxon>
        <taxon>Actinomycetes</taxon>
        <taxon>Mycobacteriales</taxon>
        <taxon>Mycobacteriaceae</taxon>
        <taxon>Mycobacterium</taxon>
    </lineage>
</organism>
<gene>
    <name evidence="9" type="ORF">A9X01_08355</name>
</gene>
<dbReference type="PROSITE" id="PS00623">
    <property type="entry name" value="GMC_OXRED_1"/>
    <property type="match status" value="1"/>
</dbReference>
<reference evidence="9 10" key="1">
    <citation type="submission" date="2016-06" db="EMBL/GenBank/DDBJ databases">
        <authorList>
            <person name="Kjaerup R.B."/>
            <person name="Dalgaard T.S."/>
            <person name="Juul-Madsen H.R."/>
        </authorList>
    </citation>
    <scope>NUCLEOTIDE SEQUENCE [LARGE SCALE GENOMIC DNA]</scope>
    <source>
        <strain evidence="9 10">1081914.2</strain>
    </source>
</reference>
<comment type="caution">
    <text evidence="9">The sequence shown here is derived from an EMBL/GenBank/DDBJ whole genome shotgun (WGS) entry which is preliminary data.</text>
</comment>
<name>A0A1A3BFV0_MYCAS</name>
<comment type="cofactor">
    <cofactor evidence="1 5">
        <name>FAD</name>
        <dbReference type="ChEBI" id="CHEBI:57692"/>
    </cofactor>
</comment>
<dbReference type="Gene3D" id="3.30.560.10">
    <property type="entry name" value="Glucose Oxidase, domain 3"/>
    <property type="match status" value="1"/>
</dbReference>
<sequence length="518" mass="55552">MLPSGVAARYDFVVCGSGSSGSAVAGRLAENPDVTVLLLEAGGSDDVTAVRDPAQWAVNLGSERDWGYVSQPSVDLNGRSTLLSMGKVLGGGSSINVMVWAQGHSSDWDYFAAESGDDAWAYRSVLDVYRRIEDWHGPDDPEYRGSGGPMFIAPASDPNPLAPAVVDAARSVGIPSCRSSNGSIMEGDGGAAIADLTLRDGSRQSVFRSYVQPLLHCPNLTVLTAATVTRLVFDRNRVVAVQFLYDGKPHLVAANYEVIVSLGAVHTPQILMRSGIGDADDLRPFGIPVVTHLPGVGHNYQNHPRIDCMWEWRRVIEPRNNGAEATIFWMSDPKLAAPDLQISLVEVPLCSRESAIRYRVPEHAWTMCAGVLQPKSRGQVRLSGPNPSDRAVIEANMLADPDDMNTALAGIDLCRDIGNAASLQPFSNGEVMPGALTRSEMIDFVRNAAESHFHPCGTTKMGRDSMSVVDGSLKVYGVEGLRIADASIMPRITTGNTMAPCVVIGERAADFLKAEHGL</sequence>
<evidence type="ECO:0000313" key="10">
    <source>
        <dbReference type="Proteomes" id="UP000093795"/>
    </source>
</evidence>
<dbReference type="PANTHER" id="PTHR11552:SF147">
    <property type="entry name" value="CHOLINE DEHYDROGENASE, MITOCHONDRIAL"/>
    <property type="match status" value="1"/>
</dbReference>
<dbReference type="PROSITE" id="PS00624">
    <property type="entry name" value="GMC_OXRED_2"/>
    <property type="match status" value="1"/>
</dbReference>
<dbReference type="OrthoDB" id="9785276at2"/>